<evidence type="ECO:0000313" key="2">
    <source>
        <dbReference type="Proteomes" id="UP000075420"/>
    </source>
</evidence>
<sequence length="265" mass="29192">MNRNLLSKLKERLQPALDTEAPTGVLSDAQHETVFALFQVLAADEAFPREQVRRHVDARTRAEPGYLREYEAAAALLEATAARRHPGRAFTALSVDERDAVLRSILRPYPSSRREPAWRRRLKATSENLDVARGAMIGGRPGRRLRVHVARDLLVYYYTTAAGWAVVGYDAFPGRSRAELEPCEVRSVSVERGRLILVLSDGSVEELAPRAVRAEGDDGLSILVKAGRQRASFSRAALLALGEHLDDVGGALVLRVGGQTHEIAR</sequence>
<organism evidence="1 2">
    <name type="scientific">Sorangium cellulosum</name>
    <name type="common">Polyangium cellulosum</name>
    <dbReference type="NCBI Taxonomy" id="56"/>
    <lineage>
        <taxon>Bacteria</taxon>
        <taxon>Pseudomonadati</taxon>
        <taxon>Myxococcota</taxon>
        <taxon>Polyangia</taxon>
        <taxon>Polyangiales</taxon>
        <taxon>Polyangiaceae</taxon>
        <taxon>Sorangium</taxon>
    </lineage>
</organism>
<reference evidence="1 2" key="1">
    <citation type="submission" date="2014-02" db="EMBL/GenBank/DDBJ databases">
        <title>The small core and large imbalanced accessory genome model reveals a collaborative survival strategy of Sorangium cellulosum strains in nature.</title>
        <authorList>
            <person name="Han K."/>
            <person name="Peng R."/>
            <person name="Blom J."/>
            <person name="Li Y.-Z."/>
        </authorList>
    </citation>
    <scope>NUCLEOTIDE SEQUENCE [LARGE SCALE GENOMIC DNA]</scope>
    <source>
        <strain evidence="1 2">So0157-25</strain>
    </source>
</reference>
<dbReference type="Proteomes" id="UP000075420">
    <property type="component" value="Unassembled WGS sequence"/>
</dbReference>
<dbReference type="AlphaFoldDB" id="A0A150PRB1"/>
<name>A0A150PRB1_SORCE</name>
<accession>A0A150PRB1</accession>
<comment type="caution">
    <text evidence="1">The sequence shown here is derived from an EMBL/GenBank/DDBJ whole genome shotgun (WGS) entry which is preliminary data.</text>
</comment>
<evidence type="ECO:0000313" key="1">
    <source>
        <dbReference type="EMBL" id="KYF57958.1"/>
    </source>
</evidence>
<protein>
    <submittedName>
        <fullName evidence="1">Uncharacterized protein</fullName>
    </submittedName>
</protein>
<gene>
    <name evidence="1" type="ORF">BE08_15025</name>
</gene>
<proteinExistence type="predicted"/>
<dbReference type="EMBL" id="JELY01000831">
    <property type="protein sequence ID" value="KYF57958.1"/>
    <property type="molecule type" value="Genomic_DNA"/>
</dbReference>